<proteinExistence type="predicted"/>
<evidence type="ECO:0000313" key="2">
    <source>
        <dbReference type="Proteomes" id="UP001183246"/>
    </source>
</evidence>
<keyword evidence="2" id="KW-1185">Reference proteome</keyword>
<dbReference type="Proteomes" id="UP001183246">
    <property type="component" value="Unassembled WGS sequence"/>
</dbReference>
<organism evidence="1 2">
    <name type="scientific">Streptomyces litchfieldiae</name>
    <dbReference type="NCBI Taxonomy" id="3075543"/>
    <lineage>
        <taxon>Bacteria</taxon>
        <taxon>Bacillati</taxon>
        <taxon>Actinomycetota</taxon>
        <taxon>Actinomycetes</taxon>
        <taxon>Kitasatosporales</taxon>
        <taxon>Streptomycetaceae</taxon>
        <taxon>Streptomyces</taxon>
    </lineage>
</organism>
<name>A0ABU2MS70_9ACTN</name>
<comment type="caution">
    <text evidence="1">The sequence shown here is derived from an EMBL/GenBank/DDBJ whole genome shotgun (WGS) entry which is preliminary data.</text>
</comment>
<evidence type="ECO:0000313" key="1">
    <source>
        <dbReference type="EMBL" id="MDT0344465.1"/>
    </source>
</evidence>
<accession>A0ABU2MS70</accession>
<sequence>MLTAVALRQLPEPLRDGDTERVADAIFAANLVDFGPDGLATCAFVMPSCVDGRPAHRADPLMNDQDWALALLLRSRK</sequence>
<reference evidence="2" key="1">
    <citation type="submission" date="2023-07" db="EMBL/GenBank/DDBJ databases">
        <title>30 novel species of actinomycetes from the DSMZ collection.</title>
        <authorList>
            <person name="Nouioui I."/>
        </authorList>
    </citation>
    <scope>NUCLEOTIDE SEQUENCE [LARGE SCALE GENOMIC DNA]</scope>
    <source>
        <strain evidence="2">DSM 44938</strain>
    </source>
</reference>
<protein>
    <submittedName>
        <fullName evidence="1">Uncharacterized protein</fullName>
    </submittedName>
</protein>
<dbReference type="EMBL" id="JAVREL010000010">
    <property type="protein sequence ID" value="MDT0344465.1"/>
    <property type="molecule type" value="Genomic_DNA"/>
</dbReference>
<dbReference type="RefSeq" id="WP_311705599.1">
    <property type="nucleotide sequence ID" value="NZ_JAVREL010000010.1"/>
</dbReference>
<gene>
    <name evidence="1" type="ORF">RM590_17865</name>
</gene>